<feature type="region of interest" description="Disordered" evidence="4">
    <location>
        <begin position="1"/>
        <end position="29"/>
    </location>
</feature>
<evidence type="ECO:0000256" key="1">
    <source>
        <dbReference type="ARBA" id="ARBA00023157"/>
    </source>
</evidence>
<reference evidence="7 8" key="2">
    <citation type="submission" date="2017-04" db="EMBL/GenBank/DDBJ databases">
        <title>CpG methylation of centromeres and impact of large insertions on vertebrate speciation.</title>
        <authorList>
            <person name="Ichikawa K."/>
            <person name="Yoshimura J."/>
            <person name="Morishita S."/>
        </authorList>
    </citation>
    <scope>NUCLEOTIDE SEQUENCE</scope>
    <source>
        <strain evidence="7 8">HSOK</strain>
    </source>
</reference>
<feature type="transmembrane region" description="Helical" evidence="5">
    <location>
        <begin position="36"/>
        <end position="58"/>
    </location>
</feature>
<dbReference type="GO" id="GO:0035718">
    <property type="term" value="F:macrophage migration inhibitory factor binding"/>
    <property type="evidence" value="ECO:0007669"/>
    <property type="project" value="InterPro"/>
</dbReference>
<dbReference type="CDD" id="cd00191">
    <property type="entry name" value="TY"/>
    <property type="match status" value="1"/>
</dbReference>
<reference key="1">
    <citation type="journal article" date="2007" name="Nature">
        <title>The medaka draft genome and insights into vertebrate genome evolution.</title>
        <authorList>
            <person name="Kasahara M."/>
            <person name="Naruse K."/>
            <person name="Sasaki S."/>
            <person name="Nakatani Y."/>
            <person name="Qu W."/>
            <person name="Ahsan B."/>
            <person name="Yamada T."/>
            <person name="Nagayasu Y."/>
            <person name="Doi K."/>
            <person name="Kasai Y."/>
            <person name="Jindo T."/>
            <person name="Kobayashi D."/>
            <person name="Shimada A."/>
            <person name="Toyoda A."/>
            <person name="Kuroki Y."/>
            <person name="Fujiyama A."/>
            <person name="Sasaki T."/>
            <person name="Shimizu A."/>
            <person name="Asakawa S."/>
            <person name="Shimizu N."/>
            <person name="Hashimoto S."/>
            <person name="Yang J."/>
            <person name="Lee Y."/>
            <person name="Matsushima K."/>
            <person name="Sugano S."/>
            <person name="Sakaizumi M."/>
            <person name="Narita T."/>
            <person name="Ohishi K."/>
            <person name="Haga S."/>
            <person name="Ohta F."/>
            <person name="Nomoto H."/>
            <person name="Nogata K."/>
            <person name="Morishita T."/>
            <person name="Endo T."/>
            <person name="Shin-I T."/>
            <person name="Takeda H."/>
            <person name="Morishita S."/>
            <person name="Kohara Y."/>
        </authorList>
    </citation>
    <scope>NUCLEOTIDE SEQUENCE [LARGE SCALE GENOMIC DNA]</scope>
    <source>
        <strain>Hd-rR</strain>
    </source>
</reference>
<dbReference type="GO" id="GO:0042289">
    <property type="term" value="F:MHC class II protein binding"/>
    <property type="evidence" value="ECO:0007669"/>
    <property type="project" value="InterPro"/>
</dbReference>
<name>A0A3P9ICH8_ORYLA</name>
<feature type="domain" description="Thyroglobulin type-1" evidence="6">
    <location>
        <begin position="116"/>
        <end position="174"/>
    </location>
</feature>
<evidence type="ECO:0000259" key="6">
    <source>
        <dbReference type="PROSITE" id="PS51162"/>
    </source>
</evidence>
<evidence type="ECO:0000313" key="7">
    <source>
        <dbReference type="Ensembl" id="ENSORLP00015017594.1"/>
    </source>
</evidence>
<proteinExistence type="predicted"/>
<dbReference type="InterPro" id="IPR036857">
    <property type="entry name" value="Thyroglobulin_1_sf"/>
</dbReference>
<evidence type="ECO:0000256" key="2">
    <source>
        <dbReference type="PIRSR" id="PIRSR001992-1"/>
    </source>
</evidence>
<evidence type="ECO:0000256" key="3">
    <source>
        <dbReference type="PROSITE-ProRule" id="PRU00500"/>
    </source>
</evidence>
<protein>
    <recommendedName>
        <fullName evidence="6">Thyroglobulin type-1 domain-containing protein</fullName>
    </recommendedName>
</protein>
<dbReference type="AlphaFoldDB" id="A0A3P9ICH8"/>
<dbReference type="Gene3D" id="4.10.800.10">
    <property type="entry name" value="Thyroglobulin type-1"/>
    <property type="match status" value="1"/>
</dbReference>
<reference evidence="7" key="4">
    <citation type="submission" date="2025-09" db="UniProtKB">
        <authorList>
            <consortium name="Ensembl"/>
        </authorList>
    </citation>
    <scope>IDENTIFICATION</scope>
    <source>
        <strain evidence="7">HSOK</strain>
    </source>
</reference>
<dbReference type="PROSITE" id="PS00484">
    <property type="entry name" value="THYROGLOBULIN_1_1"/>
    <property type="match status" value="1"/>
</dbReference>
<dbReference type="PROSITE" id="PS51162">
    <property type="entry name" value="THYROGLOBULIN_1_2"/>
    <property type="match status" value="1"/>
</dbReference>
<dbReference type="SUPFAM" id="SSF57610">
    <property type="entry name" value="Thyroglobulin type-1 domain"/>
    <property type="match status" value="1"/>
</dbReference>
<keyword evidence="5" id="KW-1133">Transmembrane helix</keyword>
<dbReference type="InterPro" id="IPR000716">
    <property type="entry name" value="Thyroglobulin_1"/>
</dbReference>
<organism evidence="7 8">
    <name type="scientific">Oryzias latipes</name>
    <name type="common">Japanese rice fish</name>
    <name type="synonym">Japanese killifish</name>
    <dbReference type="NCBI Taxonomy" id="8090"/>
    <lineage>
        <taxon>Eukaryota</taxon>
        <taxon>Metazoa</taxon>
        <taxon>Chordata</taxon>
        <taxon>Craniata</taxon>
        <taxon>Vertebrata</taxon>
        <taxon>Euteleostomi</taxon>
        <taxon>Actinopterygii</taxon>
        <taxon>Neopterygii</taxon>
        <taxon>Teleostei</taxon>
        <taxon>Neoteleostei</taxon>
        <taxon>Acanthomorphata</taxon>
        <taxon>Ovalentaria</taxon>
        <taxon>Atherinomorphae</taxon>
        <taxon>Beloniformes</taxon>
        <taxon>Adrianichthyidae</taxon>
        <taxon>Oryziinae</taxon>
        <taxon>Oryzias</taxon>
    </lineage>
</organism>
<dbReference type="GO" id="GO:0006886">
    <property type="term" value="P:intracellular protein transport"/>
    <property type="evidence" value="ECO:0007669"/>
    <property type="project" value="InterPro"/>
</dbReference>
<feature type="disulfide bond" evidence="2">
    <location>
        <begin position="149"/>
        <end position="154"/>
    </location>
</feature>
<evidence type="ECO:0000256" key="5">
    <source>
        <dbReference type="SAM" id="Phobius"/>
    </source>
</evidence>
<evidence type="ECO:0000313" key="8">
    <source>
        <dbReference type="Proteomes" id="UP000265200"/>
    </source>
</evidence>
<dbReference type="SMART" id="SM00211">
    <property type="entry name" value="TY"/>
    <property type="match status" value="1"/>
</dbReference>
<dbReference type="Pfam" id="PF00086">
    <property type="entry name" value="Thyroglobulin_1"/>
    <property type="match status" value="1"/>
</dbReference>
<keyword evidence="1 2" id="KW-1015">Disulfide bond</keyword>
<dbReference type="GO" id="GO:0006955">
    <property type="term" value="P:immune response"/>
    <property type="evidence" value="ECO:0007669"/>
    <property type="project" value="InterPro"/>
</dbReference>
<dbReference type="PIRSF" id="PIRSF001992">
    <property type="entry name" value="CD74_antigen"/>
    <property type="match status" value="1"/>
</dbReference>
<sequence>MTDIDTPTQPLVGASSHTAVDVGAPEDPRSSRAYKVAGFTLLACVLIVGQAAIAYFLLSQNSDIKSLQEDNNKMKTQLTNGKSVSNLVMRDIQSSTHVQLTSSVDLKMAALSDAPLTACQQEAAGLKTVSVPGFRPSCDSRGQYMPQQCFKTLCWCVNPVNGEQIKGSEGSNHCSTPVVERSPPVMLYMASHAAVHREGGSNY</sequence>
<dbReference type="Proteomes" id="UP000265200">
    <property type="component" value="Chromosome 15"/>
</dbReference>
<keyword evidence="5" id="KW-0472">Membrane</keyword>
<evidence type="ECO:0000256" key="4">
    <source>
        <dbReference type="SAM" id="MobiDB-lite"/>
    </source>
</evidence>
<dbReference type="GO" id="GO:0019882">
    <property type="term" value="P:antigen processing and presentation"/>
    <property type="evidence" value="ECO:0007669"/>
    <property type="project" value="InterPro"/>
</dbReference>
<feature type="disulfide bond" evidence="2">
    <location>
        <begin position="156"/>
        <end position="174"/>
    </location>
</feature>
<dbReference type="Pfam" id="PF09307">
    <property type="entry name" value="MHC2-interact"/>
    <property type="match status" value="1"/>
</dbReference>
<reference evidence="7" key="3">
    <citation type="submission" date="2025-08" db="UniProtKB">
        <authorList>
            <consortium name="Ensembl"/>
        </authorList>
    </citation>
    <scope>IDENTIFICATION</scope>
    <source>
        <strain evidence="7">HSOK</strain>
    </source>
</reference>
<accession>A0A3P9ICH8</accession>
<comment type="caution">
    <text evidence="3">Lacks conserved residue(s) required for the propagation of feature annotation.</text>
</comment>
<dbReference type="Ensembl" id="ENSORLT00015034797.1">
    <property type="protein sequence ID" value="ENSORLP00015017594.1"/>
    <property type="gene ID" value="ENSORLG00015018637.1"/>
</dbReference>
<dbReference type="GO" id="GO:0016020">
    <property type="term" value="C:membrane"/>
    <property type="evidence" value="ECO:0007669"/>
    <property type="project" value="InterPro"/>
</dbReference>
<dbReference type="InterPro" id="IPR043530">
    <property type="entry name" value="CD74_antigen"/>
</dbReference>
<dbReference type="InterPro" id="IPR015386">
    <property type="entry name" value="MHC_II-assoc_invar/CLIP_MHC-bd"/>
</dbReference>
<keyword evidence="5" id="KW-0812">Transmembrane</keyword>
<feature type="disulfide bond" evidence="2 3">
    <location>
        <begin position="119"/>
        <end position="138"/>
    </location>
</feature>